<feature type="domain" description="NADH:flavin oxidoreductase/NADH oxidase N-terminal" evidence="5">
    <location>
        <begin position="24"/>
        <end position="356"/>
    </location>
</feature>
<organism evidence="6 8">
    <name type="scientific">Glycomyces lechevalierae</name>
    <dbReference type="NCBI Taxonomy" id="256034"/>
    <lineage>
        <taxon>Bacteria</taxon>
        <taxon>Bacillati</taxon>
        <taxon>Actinomycetota</taxon>
        <taxon>Actinomycetes</taxon>
        <taxon>Glycomycetales</taxon>
        <taxon>Glycomycetaceae</taxon>
        <taxon>Glycomyces</taxon>
    </lineage>
</organism>
<dbReference type="GO" id="GO:0005829">
    <property type="term" value="C:cytosol"/>
    <property type="evidence" value="ECO:0007669"/>
    <property type="project" value="UniProtKB-ARBA"/>
</dbReference>
<comment type="similarity">
    <text evidence="2">Belongs to the NADH:flavin oxidoreductase/NADH oxidase family.</text>
</comment>
<dbReference type="InterPro" id="IPR013785">
    <property type="entry name" value="Aldolase_TIM"/>
</dbReference>
<dbReference type="InterPro" id="IPR045247">
    <property type="entry name" value="Oye-like"/>
</dbReference>
<dbReference type="AlphaFoldDB" id="A0A9X3T000"/>
<evidence type="ECO:0000259" key="5">
    <source>
        <dbReference type="Pfam" id="PF00724"/>
    </source>
</evidence>
<dbReference type="GO" id="GO:0016628">
    <property type="term" value="F:oxidoreductase activity, acting on the CH-CH group of donors, NAD or NADP as acceptor"/>
    <property type="evidence" value="ECO:0007669"/>
    <property type="project" value="UniProtKB-ARBA"/>
</dbReference>
<keyword evidence="3 7" id="KW-0560">Oxidoreductase</keyword>
<dbReference type="PANTHER" id="PTHR22893:SF91">
    <property type="entry name" value="NADPH DEHYDROGENASE 2-RELATED"/>
    <property type="match status" value="1"/>
</dbReference>
<protein>
    <submittedName>
        <fullName evidence="6">Alkene reductase</fullName>
    </submittedName>
    <submittedName>
        <fullName evidence="7">N-ethylmaleimide reductase</fullName>
        <ecNumber evidence="7">1.-.-.-</ecNumber>
    </submittedName>
</protein>
<comment type="cofactor">
    <cofactor evidence="1">
        <name>FMN</name>
        <dbReference type="ChEBI" id="CHEBI:58210"/>
    </cofactor>
</comment>
<dbReference type="Gene3D" id="3.20.20.70">
    <property type="entry name" value="Aldolase class I"/>
    <property type="match status" value="1"/>
</dbReference>
<dbReference type="Pfam" id="PF00724">
    <property type="entry name" value="Oxidored_FMN"/>
    <property type="match status" value="1"/>
</dbReference>
<dbReference type="Proteomes" id="UP001145799">
    <property type="component" value="Unassembled WGS sequence"/>
</dbReference>
<evidence type="ECO:0000313" key="6">
    <source>
        <dbReference type="EMBL" id="MDA1387961.1"/>
    </source>
</evidence>
<dbReference type="PANTHER" id="PTHR22893">
    <property type="entry name" value="NADH OXIDOREDUCTASE-RELATED"/>
    <property type="match status" value="1"/>
</dbReference>
<sequence length="390" mass="40915">MTYETASSATAPSETAPESAVQRLFEPARIGALDLPNRLVMPPMSRNRAAAGGVPTPLMAEYYAQRASAGLIVAEASSPSQVGYTYPDIPGIFTESQVDGWRQVTDAVHAAGGRVFLQIEHGGRIGHPDTSGLIPLAPSPIALPGYIHTPKGHGEPVVPRTMTTEDIRDTVADFAAAARNAIRAGADGVEVHAANGYLLNQFLATSTNHRTDEYGGSIEGRIKFVVEVVAAVTAAIGAERTGLRLSPGNPHNGIEMDDADELFPALLDALAPLGLAYLHLAYASPTPLFAELRRRWQGVLIANPSNPEAPEADPIPADGGLAAAARILEAGADLVAIGRPFIANPDLPERLRGRAPLNPLRTDLPLYGGGAAAYTDYPVMNASDTHPVSA</sequence>
<accession>A0A9X3T000</accession>
<evidence type="ECO:0000256" key="2">
    <source>
        <dbReference type="ARBA" id="ARBA00005979"/>
    </source>
</evidence>
<dbReference type="GO" id="GO:0010181">
    <property type="term" value="F:FMN binding"/>
    <property type="evidence" value="ECO:0007669"/>
    <property type="project" value="InterPro"/>
</dbReference>
<keyword evidence="9" id="KW-1185">Reference proteome</keyword>
<reference evidence="7 9" key="2">
    <citation type="submission" date="2023-07" db="EMBL/GenBank/DDBJ databases">
        <title>Sequencing the genomes of 1000 actinobacteria strains.</title>
        <authorList>
            <person name="Klenk H.-P."/>
        </authorList>
    </citation>
    <scope>NUCLEOTIDE SEQUENCE [LARGE SCALE GENOMIC DNA]</scope>
    <source>
        <strain evidence="7 9">DSM 44724</strain>
    </source>
</reference>
<dbReference type="EC" id="1.-.-.-" evidence="7"/>
<evidence type="ECO:0000313" key="9">
    <source>
        <dbReference type="Proteomes" id="UP001183604"/>
    </source>
</evidence>
<dbReference type="InterPro" id="IPR001155">
    <property type="entry name" value="OxRdtase_FMN_N"/>
</dbReference>
<dbReference type="EMBL" id="JAVDYD010000001">
    <property type="protein sequence ID" value="MDR7339126.1"/>
    <property type="molecule type" value="Genomic_DNA"/>
</dbReference>
<evidence type="ECO:0000256" key="3">
    <source>
        <dbReference type="ARBA" id="ARBA00023002"/>
    </source>
</evidence>
<feature type="region of interest" description="Disordered" evidence="4">
    <location>
        <begin position="1"/>
        <end position="20"/>
    </location>
</feature>
<dbReference type="FunFam" id="3.20.20.70:FF:000059">
    <property type="entry name" value="N-ethylmaleimide reductase, FMN-linked"/>
    <property type="match status" value="1"/>
</dbReference>
<name>A0A9X3T000_9ACTN</name>
<comment type="caution">
    <text evidence="6">The sequence shown here is derived from an EMBL/GenBank/DDBJ whole genome shotgun (WGS) entry which is preliminary data.</text>
</comment>
<reference evidence="6" key="1">
    <citation type="submission" date="2022-12" db="EMBL/GenBank/DDBJ databases">
        <title>Gycomyces niveus sp.nov., a novel actinomycete isolated from soil in Shouguang.</title>
        <authorList>
            <person name="Yang X."/>
        </authorList>
    </citation>
    <scope>NUCLEOTIDE SEQUENCE</scope>
    <source>
        <strain evidence="6">DSM 44724</strain>
    </source>
</reference>
<dbReference type="RefSeq" id="WP_270124461.1">
    <property type="nucleotide sequence ID" value="NZ_BAAAOM010000004.1"/>
</dbReference>
<dbReference type="EMBL" id="JAPZVQ010000021">
    <property type="protein sequence ID" value="MDA1387961.1"/>
    <property type="molecule type" value="Genomic_DNA"/>
</dbReference>
<evidence type="ECO:0000313" key="7">
    <source>
        <dbReference type="EMBL" id="MDR7339126.1"/>
    </source>
</evidence>
<proteinExistence type="inferred from homology"/>
<evidence type="ECO:0000256" key="4">
    <source>
        <dbReference type="SAM" id="MobiDB-lite"/>
    </source>
</evidence>
<dbReference type="SUPFAM" id="SSF51395">
    <property type="entry name" value="FMN-linked oxidoreductases"/>
    <property type="match status" value="1"/>
</dbReference>
<evidence type="ECO:0000256" key="1">
    <source>
        <dbReference type="ARBA" id="ARBA00001917"/>
    </source>
</evidence>
<dbReference type="Proteomes" id="UP001183604">
    <property type="component" value="Unassembled WGS sequence"/>
</dbReference>
<gene>
    <name evidence="7" type="ORF">J2S69_002845</name>
    <name evidence="6" type="ORF">O2L01_23405</name>
</gene>
<dbReference type="CDD" id="cd02933">
    <property type="entry name" value="OYE_like_FMN"/>
    <property type="match status" value="1"/>
</dbReference>
<evidence type="ECO:0000313" key="8">
    <source>
        <dbReference type="Proteomes" id="UP001145799"/>
    </source>
</evidence>